<sequence length="279" mass="31521">MRYPYFLPRQSLLKYASYLGIQKSVTALMATTLMLLVFVSSSVSAKSQYCEGDMSDVPSYVWKAYADHPNNYPVIPAAEPFIQSAFTGRWYIVATSIVSKSVAYQCDCPVIDVGLAKANRYQWEVGMRPDPDLNTIVINPLKGYYQYTTQPNVFKDPVNTNRVFIPNPYYTIKVVKLGPIESGTYAYYVLAIEHMSWDRVPPASTGYTFPNEGTMSFEVYAKNVKEYREKYSAEVDQFVAEQSGKVPAVVNTLKLRHINQPSSCIYPNEPSYISSDSNI</sequence>
<comment type="caution">
    <text evidence="1">The sequence shown here is derived from an EMBL/GenBank/DDBJ whole genome shotgun (WGS) entry which is preliminary data.</text>
</comment>
<evidence type="ECO:0000313" key="1">
    <source>
        <dbReference type="EMBL" id="CAH0537343.1"/>
    </source>
</evidence>
<protein>
    <submittedName>
        <fullName evidence="1">Uncharacterized protein</fullName>
    </submittedName>
</protein>
<dbReference type="EMBL" id="CAKLDM010000001">
    <property type="protein sequence ID" value="CAH0537343.1"/>
    <property type="molecule type" value="Genomic_DNA"/>
</dbReference>
<proteinExistence type="predicted"/>
<dbReference type="Proteomes" id="UP000838748">
    <property type="component" value="Unassembled WGS sequence"/>
</dbReference>
<keyword evidence="2" id="KW-1185">Reference proteome</keyword>
<name>A0ABM9A1A9_9VIBR</name>
<gene>
    <name evidence="1" type="ORF">VMF7928_01062</name>
</gene>
<evidence type="ECO:0000313" key="2">
    <source>
        <dbReference type="Proteomes" id="UP000838748"/>
    </source>
</evidence>
<organism evidence="1 2">
    <name type="scientific">Vibrio marisflavi CECT 7928</name>
    <dbReference type="NCBI Taxonomy" id="634439"/>
    <lineage>
        <taxon>Bacteria</taxon>
        <taxon>Pseudomonadati</taxon>
        <taxon>Pseudomonadota</taxon>
        <taxon>Gammaproteobacteria</taxon>
        <taxon>Vibrionales</taxon>
        <taxon>Vibrionaceae</taxon>
        <taxon>Vibrio</taxon>
    </lineage>
</organism>
<accession>A0ABM9A1A9</accession>
<reference evidence="1" key="1">
    <citation type="submission" date="2021-11" db="EMBL/GenBank/DDBJ databases">
        <authorList>
            <person name="Rodrigo-Torres L."/>
            <person name="Arahal R. D."/>
            <person name="Lucena T."/>
        </authorList>
    </citation>
    <scope>NUCLEOTIDE SEQUENCE</scope>
    <source>
        <strain evidence="1">CECT 7928</strain>
    </source>
</reference>